<dbReference type="AlphaFoldDB" id="A0A2P2QB70"/>
<accession>A0A2P2QB70</accession>
<name>A0A2P2QB70_RHIMU</name>
<dbReference type="EMBL" id="GGEC01083764">
    <property type="protein sequence ID" value="MBX64248.1"/>
    <property type="molecule type" value="Transcribed_RNA"/>
</dbReference>
<proteinExistence type="predicted"/>
<reference evidence="1" key="1">
    <citation type="submission" date="2018-02" db="EMBL/GenBank/DDBJ databases">
        <title>Rhizophora mucronata_Transcriptome.</title>
        <authorList>
            <person name="Meera S.P."/>
            <person name="Sreeshan A."/>
            <person name="Augustine A."/>
        </authorList>
    </citation>
    <scope>NUCLEOTIDE SEQUENCE</scope>
    <source>
        <tissue evidence="1">Leaf</tissue>
    </source>
</reference>
<evidence type="ECO:0000313" key="1">
    <source>
        <dbReference type="EMBL" id="MBX64248.1"/>
    </source>
</evidence>
<organism evidence="1">
    <name type="scientific">Rhizophora mucronata</name>
    <name type="common">Asiatic mangrove</name>
    <dbReference type="NCBI Taxonomy" id="61149"/>
    <lineage>
        <taxon>Eukaryota</taxon>
        <taxon>Viridiplantae</taxon>
        <taxon>Streptophyta</taxon>
        <taxon>Embryophyta</taxon>
        <taxon>Tracheophyta</taxon>
        <taxon>Spermatophyta</taxon>
        <taxon>Magnoliopsida</taxon>
        <taxon>eudicotyledons</taxon>
        <taxon>Gunneridae</taxon>
        <taxon>Pentapetalae</taxon>
        <taxon>rosids</taxon>
        <taxon>fabids</taxon>
        <taxon>Malpighiales</taxon>
        <taxon>Rhizophoraceae</taxon>
        <taxon>Rhizophora</taxon>
    </lineage>
</organism>
<sequence>MVIKLKKVLPATKPIALLNIKSVEELIRQGYD</sequence>
<protein>
    <submittedName>
        <fullName evidence="1">Uncharacterized protein</fullName>
    </submittedName>
</protein>